<sequence>MSDKKQRMPAGPVWEKAKAEKNWLLYRLEQGNAPDKLAKKPTVDGTTVADRDAAATLTFDEAIAQAASRNLMSGAQEGSPGWVGIGYFPRVGAAMRAFDFDDCVSPEGTISPEVTEILAARETFAELSISGRGVRLWAAPAGDPRDDRGTEKAGFGMSGVGGKFFTFRGEALEDAPLEVCPAPQALARVFERTSADTTETRRTGEWEGPLEDIDEAGTKARLRDALSAGGTLARRWEGDRSDLADTSRSSLDLAVISCLVRAGFSFSEIVHLMLHCYEEDSAAVDDWRKGNERQMRRAYERARLPSTDEEFEPVDLPSVTGGTVASAWLDPDDLIEPDLSDFWRVEDMMPLEGIGVLYGAPGCGKTFLALDVALSVAVGRSWMGREVEQCPAVYVASEGGRQAARNRIVGWRQENHVQDISGFECLIANFTLTSGASEFLSTIEARGVQPGFVVIDTLNQNFGGGDENSSQDMGRFVASIKQVQRALNCFVLVLHHSGKDSSRGARGHSALFAALDYEAKIEGEAGGPKVLSVSKNRDGPEGASLGFELKTITLGISTKGRRVTTCVAVPADRALADGARVTALKRRSPAQVFALDLLERHEGAVREFPEARRYRLSEWTAAVRRNGEAEGVKIPPSDKSLHQSLRKLLRDGLVLEHDDGTLSPSPISD</sequence>
<proteinExistence type="predicted"/>
<reference evidence="2" key="1">
    <citation type="journal article" date="2019" name="Int. J. Syst. Evol. Microbiol.">
        <title>The Global Catalogue of Microorganisms (GCM) 10K type strain sequencing project: providing services to taxonomists for standard genome sequencing and annotation.</title>
        <authorList>
            <consortium name="The Broad Institute Genomics Platform"/>
            <consortium name="The Broad Institute Genome Sequencing Center for Infectious Disease"/>
            <person name="Wu L."/>
            <person name="Ma J."/>
        </authorList>
    </citation>
    <scope>NUCLEOTIDE SEQUENCE [LARGE SCALE GENOMIC DNA]</scope>
    <source>
        <strain evidence="2">KCTC 62192</strain>
    </source>
</reference>
<dbReference type="Pfam" id="PF13481">
    <property type="entry name" value="AAA_25"/>
    <property type="match status" value="1"/>
</dbReference>
<keyword evidence="2" id="KW-1185">Reference proteome</keyword>
<accession>A0ABV7ACL2</accession>
<evidence type="ECO:0000313" key="2">
    <source>
        <dbReference type="Proteomes" id="UP001595443"/>
    </source>
</evidence>
<name>A0ABV7ACL2_9RHOB</name>
<comment type="caution">
    <text evidence="1">The sequence shown here is derived from an EMBL/GenBank/DDBJ whole genome shotgun (WGS) entry which is preliminary data.</text>
</comment>
<dbReference type="Gene3D" id="3.40.50.300">
    <property type="entry name" value="P-loop containing nucleotide triphosphate hydrolases"/>
    <property type="match status" value="1"/>
</dbReference>
<dbReference type="Proteomes" id="UP001595443">
    <property type="component" value="Unassembled WGS sequence"/>
</dbReference>
<evidence type="ECO:0000313" key="1">
    <source>
        <dbReference type="EMBL" id="MFC2966890.1"/>
    </source>
</evidence>
<organism evidence="1 2">
    <name type="scientific">Acidimangrovimonas pyrenivorans</name>
    <dbReference type="NCBI Taxonomy" id="2030798"/>
    <lineage>
        <taxon>Bacteria</taxon>
        <taxon>Pseudomonadati</taxon>
        <taxon>Pseudomonadota</taxon>
        <taxon>Alphaproteobacteria</taxon>
        <taxon>Rhodobacterales</taxon>
        <taxon>Paracoccaceae</taxon>
        <taxon>Acidimangrovimonas</taxon>
    </lineage>
</organism>
<dbReference type="InterPro" id="IPR027417">
    <property type="entry name" value="P-loop_NTPase"/>
</dbReference>
<dbReference type="SUPFAM" id="SSF52540">
    <property type="entry name" value="P-loop containing nucleoside triphosphate hydrolases"/>
    <property type="match status" value="1"/>
</dbReference>
<dbReference type="RefSeq" id="WP_377831512.1">
    <property type="nucleotide sequence ID" value="NZ_JBHRSK010000002.1"/>
</dbReference>
<gene>
    <name evidence="1" type="ORF">ACFOES_02185</name>
</gene>
<dbReference type="EMBL" id="JBHRSK010000002">
    <property type="protein sequence ID" value="MFC2966890.1"/>
    <property type="molecule type" value="Genomic_DNA"/>
</dbReference>
<protein>
    <submittedName>
        <fullName evidence="1">AAA family ATPase</fullName>
    </submittedName>
</protein>